<evidence type="ECO:0000313" key="3">
    <source>
        <dbReference type="Proteomes" id="UP000316213"/>
    </source>
</evidence>
<comment type="caution">
    <text evidence="2">The sequence shown here is derived from an EMBL/GenBank/DDBJ whole genome shotgun (WGS) entry which is preliminary data.</text>
</comment>
<dbReference type="Pfam" id="PF13561">
    <property type="entry name" value="adh_short_C2"/>
    <property type="match status" value="1"/>
</dbReference>
<proteinExistence type="inferred from homology"/>
<dbReference type="InterPro" id="IPR002347">
    <property type="entry name" value="SDR_fam"/>
</dbReference>
<dbReference type="Gene3D" id="3.40.50.720">
    <property type="entry name" value="NAD(P)-binding Rossmann-like Domain"/>
    <property type="match status" value="1"/>
</dbReference>
<gene>
    <name evidence="2" type="primary">fabG_2</name>
    <name evidence="2" type="ORF">Pla100_09560</name>
</gene>
<dbReference type="OrthoDB" id="9804774at2"/>
<protein>
    <submittedName>
        <fullName evidence="2">3-oxoacyl-[acyl-carrier-protein] reductase FabG</fullName>
        <ecNumber evidence="2">1.1.1.100</ecNumber>
    </submittedName>
</protein>
<dbReference type="Proteomes" id="UP000316213">
    <property type="component" value="Unassembled WGS sequence"/>
</dbReference>
<dbReference type="AlphaFoldDB" id="A0A5C6AWA1"/>
<dbReference type="PANTHER" id="PTHR42879">
    <property type="entry name" value="3-OXOACYL-(ACYL-CARRIER-PROTEIN) REDUCTASE"/>
    <property type="match status" value="1"/>
</dbReference>
<dbReference type="FunFam" id="3.40.50.720:FF:000084">
    <property type="entry name" value="Short-chain dehydrogenase reductase"/>
    <property type="match status" value="1"/>
</dbReference>
<dbReference type="InterPro" id="IPR020904">
    <property type="entry name" value="Sc_DH/Rdtase_CS"/>
</dbReference>
<dbReference type="SUPFAM" id="SSF51735">
    <property type="entry name" value="NAD(P)-binding Rossmann-fold domains"/>
    <property type="match status" value="1"/>
</dbReference>
<dbReference type="RefSeq" id="WP_146576418.1">
    <property type="nucleotide sequence ID" value="NZ_SJPM01000001.1"/>
</dbReference>
<organism evidence="2 3">
    <name type="scientific">Neorhodopirellula pilleata</name>
    <dbReference type="NCBI Taxonomy" id="2714738"/>
    <lineage>
        <taxon>Bacteria</taxon>
        <taxon>Pseudomonadati</taxon>
        <taxon>Planctomycetota</taxon>
        <taxon>Planctomycetia</taxon>
        <taxon>Pirellulales</taxon>
        <taxon>Pirellulaceae</taxon>
        <taxon>Neorhodopirellula</taxon>
    </lineage>
</organism>
<dbReference type="GO" id="GO:0032787">
    <property type="term" value="P:monocarboxylic acid metabolic process"/>
    <property type="evidence" value="ECO:0007669"/>
    <property type="project" value="UniProtKB-ARBA"/>
</dbReference>
<accession>A0A5C6AWA1</accession>
<dbReference type="PRINTS" id="PR00081">
    <property type="entry name" value="GDHRDH"/>
</dbReference>
<comment type="similarity">
    <text evidence="1">Belongs to the short-chain dehydrogenases/reductases (SDR) family.</text>
</comment>
<dbReference type="InterPro" id="IPR036291">
    <property type="entry name" value="NAD(P)-bd_dom_sf"/>
</dbReference>
<reference evidence="2 3" key="1">
    <citation type="submission" date="2019-02" db="EMBL/GenBank/DDBJ databases">
        <title>Deep-cultivation of Planctomycetes and their phenomic and genomic characterization uncovers novel biology.</title>
        <authorList>
            <person name="Wiegand S."/>
            <person name="Jogler M."/>
            <person name="Boedeker C."/>
            <person name="Pinto D."/>
            <person name="Vollmers J."/>
            <person name="Rivas-Marin E."/>
            <person name="Kohn T."/>
            <person name="Peeters S.H."/>
            <person name="Heuer A."/>
            <person name="Rast P."/>
            <person name="Oberbeckmann S."/>
            <person name="Bunk B."/>
            <person name="Jeske O."/>
            <person name="Meyerdierks A."/>
            <person name="Storesund J.E."/>
            <person name="Kallscheuer N."/>
            <person name="Luecker S."/>
            <person name="Lage O.M."/>
            <person name="Pohl T."/>
            <person name="Merkel B.J."/>
            <person name="Hornburger P."/>
            <person name="Mueller R.-W."/>
            <person name="Bruemmer F."/>
            <person name="Labrenz M."/>
            <person name="Spormann A.M."/>
            <person name="Op Den Camp H."/>
            <person name="Overmann J."/>
            <person name="Amann R."/>
            <person name="Jetten M.S.M."/>
            <person name="Mascher T."/>
            <person name="Medema M.H."/>
            <person name="Devos D.P."/>
            <person name="Kaster A.-K."/>
            <person name="Ovreas L."/>
            <person name="Rohde M."/>
            <person name="Galperin M.Y."/>
            <person name="Jogler C."/>
        </authorList>
    </citation>
    <scope>NUCLEOTIDE SEQUENCE [LARGE SCALE GENOMIC DNA]</scope>
    <source>
        <strain evidence="2 3">Pla100</strain>
    </source>
</reference>
<evidence type="ECO:0000313" key="2">
    <source>
        <dbReference type="EMBL" id="TWU04020.1"/>
    </source>
</evidence>
<name>A0A5C6AWA1_9BACT</name>
<sequence length="264" mass="28778">MDLQVTDRVAVITGASSGIGLHTAKQLQFEGVKLLLTDMPGVNWSDAESVLGDFELVEADLTQQDECQSVVDRAIHHFGGCHILVHSAGITGEKGHPLEMSDEAWREAWDIDFLSAVRISRAAIPEMRKAQWGRAVFITSENAVQPYADEAVYNTAKAALGCFVKNLSKVEGKHGVLINSVAPAFIETPMTNSMMEQRAEEMGIDVEEAVASFLDQERPGITAKRRGKPEEVAAIITMLCSERASFVNGSNYRVDCGSVMTADY</sequence>
<dbReference type="EMBL" id="SJPM01000001">
    <property type="protein sequence ID" value="TWU04020.1"/>
    <property type="molecule type" value="Genomic_DNA"/>
</dbReference>
<dbReference type="GO" id="GO:0004316">
    <property type="term" value="F:3-oxoacyl-[acyl-carrier-protein] reductase (NADPH) activity"/>
    <property type="evidence" value="ECO:0007669"/>
    <property type="project" value="UniProtKB-EC"/>
</dbReference>
<dbReference type="EC" id="1.1.1.100" evidence="2"/>
<evidence type="ECO:0000256" key="1">
    <source>
        <dbReference type="ARBA" id="ARBA00006484"/>
    </source>
</evidence>
<dbReference type="PROSITE" id="PS00061">
    <property type="entry name" value="ADH_SHORT"/>
    <property type="match status" value="1"/>
</dbReference>
<keyword evidence="2" id="KW-0560">Oxidoreductase</keyword>
<dbReference type="InterPro" id="IPR050259">
    <property type="entry name" value="SDR"/>
</dbReference>
<keyword evidence="3" id="KW-1185">Reference proteome</keyword>